<evidence type="ECO:0000313" key="2">
    <source>
        <dbReference type="EMBL" id="CAE79766.1"/>
    </source>
</evidence>
<dbReference type="KEGG" id="bba:Bd1914"/>
<dbReference type="STRING" id="264462.Bd1914"/>
<dbReference type="HOGENOM" id="CLU_3077182_0_0_7"/>
<feature type="region of interest" description="Disordered" evidence="1">
    <location>
        <begin position="1"/>
        <end position="20"/>
    </location>
</feature>
<evidence type="ECO:0000313" key="3">
    <source>
        <dbReference type="Proteomes" id="UP000008080"/>
    </source>
</evidence>
<gene>
    <name evidence="2" type="ordered locus">Bd1914</name>
</gene>
<reference evidence="2 3" key="1">
    <citation type="journal article" date="2004" name="Science">
        <title>A predator unmasked: life cycle of Bdellovibrio bacteriovorus from a genomic perspective.</title>
        <authorList>
            <person name="Rendulic S."/>
            <person name="Jagtap P."/>
            <person name="Rosinus A."/>
            <person name="Eppinger M."/>
            <person name="Baar C."/>
            <person name="Lanz C."/>
            <person name="Keller H."/>
            <person name="Lambert C."/>
            <person name="Evans K.J."/>
            <person name="Goesmann A."/>
            <person name="Meyer F."/>
            <person name="Sockett R.E."/>
            <person name="Schuster S.C."/>
        </authorList>
    </citation>
    <scope>NUCLEOTIDE SEQUENCE [LARGE SCALE GENOMIC DNA]</scope>
    <source>
        <strain evidence="3">ATCC 15356 / DSM 50701 / NCIMB 9529 / HD100</strain>
    </source>
</reference>
<keyword evidence="3" id="KW-1185">Reference proteome</keyword>
<dbReference type="EMBL" id="BX842651">
    <property type="protein sequence ID" value="CAE79766.1"/>
    <property type="molecule type" value="Genomic_DNA"/>
</dbReference>
<evidence type="ECO:0000256" key="1">
    <source>
        <dbReference type="SAM" id="MobiDB-lite"/>
    </source>
</evidence>
<sequence length="52" mass="6036">MAHALEYKSFSSEDQEPRNPFVSSHANICAGLKLWTCEQRENTNWNLLICHD</sequence>
<dbReference type="Proteomes" id="UP000008080">
    <property type="component" value="Chromosome"/>
</dbReference>
<name>Q6MLU0_BDEBA</name>
<organism evidence="2 3">
    <name type="scientific">Bdellovibrio bacteriovorus (strain ATCC 15356 / DSM 50701 / NCIMB 9529 / HD100)</name>
    <dbReference type="NCBI Taxonomy" id="264462"/>
    <lineage>
        <taxon>Bacteria</taxon>
        <taxon>Pseudomonadati</taxon>
        <taxon>Bdellovibrionota</taxon>
        <taxon>Bdellovibrionia</taxon>
        <taxon>Bdellovibrionales</taxon>
        <taxon>Pseudobdellovibrionaceae</taxon>
        <taxon>Bdellovibrio</taxon>
    </lineage>
</organism>
<protein>
    <submittedName>
        <fullName evidence="2">Uncharacterized protein</fullName>
    </submittedName>
</protein>
<accession>Q6MLU0</accession>
<dbReference type="AlphaFoldDB" id="Q6MLU0"/>
<proteinExistence type="predicted"/>